<name>A0A9N9P031_9GLOM</name>
<dbReference type="AlphaFoldDB" id="A0A9N9P031"/>
<sequence>PYAPNSPPLSTVITFNYVPLLQNPPLHLAILVAKDSKCVIDAPKEKVLNGENTLEAVEAKFRCAAYLWQAFTAEQMNRNGFGRRVFRLEEEWQPDTLTTQDSSLRQTAKIHIVRTKYTLEELLDPERAQQYHPPPGTPPTDKEDLYSIFMGALEDYGAPFNKNCHVAGLILDTHWDPKMKLIRGHAALGGGTSDTRLGIFGSHTTHAWPRYLEEVVSCFQDDTQIDERILANDVGESGTWWKCCNIGIGAM</sequence>
<organism evidence="1 2">
    <name type="scientific">Acaulospora morrowiae</name>
    <dbReference type="NCBI Taxonomy" id="94023"/>
    <lineage>
        <taxon>Eukaryota</taxon>
        <taxon>Fungi</taxon>
        <taxon>Fungi incertae sedis</taxon>
        <taxon>Mucoromycota</taxon>
        <taxon>Glomeromycotina</taxon>
        <taxon>Glomeromycetes</taxon>
        <taxon>Diversisporales</taxon>
        <taxon>Acaulosporaceae</taxon>
        <taxon>Acaulospora</taxon>
    </lineage>
</organism>
<dbReference type="GO" id="GO:0005737">
    <property type="term" value="C:cytoplasm"/>
    <property type="evidence" value="ECO:0007669"/>
    <property type="project" value="TreeGrafter"/>
</dbReference>
<dbReference type="PANTHER" id="PTHR21054">
    <property type="entry name" value="ZINC METALLOPROTEINASE-RELATED"/>
    <property type="match status" value="1"/>
</dbReference>
<evidence type="ECO:0000313" key="1">
    <source>
        <dbReference type="EMBL" id="CAG8777004.1"/>
    </source>
</evidence>
<feature type="non-terminal residue" evidence="1">
    <location>
        <position position="251"/>
    </location>
</feature>
<protein>
    <submittedName>
        <fullName evidence="1">6398_t:CDS:1</fullName>
    </submittedName>
</protein>
<dbReference type="OrthoDB" id="74460at2759"/>
<dbReference type="PANTHER" id="PTHR21054:SF2">
    <property type="entry name" value="MIP04191P"/>
    <property type="match status" value="1"/>
</dbReference>
<gene>
    <name evidence="1" type="ORF">AMORRO_LOCUS17002</name>
</gene>
<feature type="non-terminal residue" evidence="1">
    <location>
        <position position="1"/>
    </location>
</feature>
<dbReference type="InterPro" id="IPR053002">
    <property type="entry name" value="Metalloproteinase_M10B"/>
</dbReference>
<comment type="caution">
    <text evidence="1">The sequence shown here is derived from an EMBL/GenBank/DDBJ whole genome shotgun (WGS) entry which is preliminary data.</text>
</comment>
<reference evidence="1" key="1">
    <citation type="submission" date="2021-06" db="EMBL/GenBank/DDBJ databases">
        <authorList>
            <person name="Kallberg Y."/>
            <person name="Tangrot J."/>
            <person name="Rosling A."/>
        </authorList>
    </citation>
    <scope>NUCLEOTIDE SEQUENCE</scope>
    <source>
        <strain evidence="1">CL551</strain>
    </source>
</reference>
<evidence type="ECO:0000313" key="2">
    <source>
        <dbReference type="Proteomes" id="UP000789342"/>
    </source>
</evidence>
<dbReference type="Pfam" id="PF12044">
    <property type="entry name" value="Metallopep"/>
    <property type="match status" value="1"/>
</dbReference>
<dbReference type="EMBL" id="CAJVPV010049968">
    <property type="protein sequence ID" value="CAG8777004.1"/>
    <property type="molecule type" value="Genomic_DNA"/>
</dbReference>
<dbReference type="InterPro" id="IPR021917">
    <property type="entry name" value="Unchr_Zn-peptidase-like"/>
</dbReference>
<proteinExistence type="predicted"/>
<keyword evidence="2" id="KW-1185">Reference proteome</keyword>
<dbReference type="Proteomes" id="UP000789342">
    <property type="component" value="Unassembled WGS sequence"/>
</dbReference>
<accession>A0A9N9P031</accession>